<accession>J3L2H5</accession>
<dbReference type="Gramene" id="OB01G34310.1">
    <property type="protein sequence ID" value="OB01G34310.1"/>
    <property type="gene ID" value="OB01G34310"/>
</dbReference>
<reference evidence="2" key="2">
    <citation type="submission" date="2013-04" db="UniProtKB">
        <authorList>
            <consortium name="EnsemblPlants"/>
        </authorList>
    </citation>
    <scope>IDENTIFICATION</scope>
</reference>
<evidence type="ECO:0000313" key="3">
    <source>
        <dbReference type="Proteomes" id="UP000006038"/>
    </source>
</evidence>
<dbReference type="AlphaFoldDB" id="J3L2H5"/>
<reference evidence="2" key="1">
    <citation type="journal article" date="2013" name="Nat. Commun.">
        <title>Whole-genome sequencing of Oryza brachyantha reveals mechanisms underlying Oryza genome evolution.</title>
        <authorList>
            <person name="Chen J."/>
            <person name="Huang Q."/>
            <person name="Gao D."/>
            <person name="Wang J."/>
            <person name="Lang Y."/>
            <person name="Liu T."/>
            <person name="Li B."/>
            <person name="Bai Z."/>
            <person name="Luis Goicoechea J."/>
            <person name="Liang C."/>
            <person name="Chen C."/>
            <person name="Zhang W."/>
            <person name="Sun S."/>
            <person name="Liao Y."/>
            <person name="Zhang X."/>
            <person name="Yang L."/>
            <person name="Song C."/>
            <person name="Wang M."/>
            <person name="Shi J."/>
            <person name="Liu G."/>
            <person name="Liu J."/>
            <person name="Zhou H."/>
            <person name="Zhou W."/>
            <person name="Yu Q."/>
            <person name="An N."/>
            <person name="Chen Y."/>
            <person name="Cai Q."/>
            <person name="Wang B."/>
            <person name="Liu B."/>
            <person name="Min J."/>
            <person name="Huang Y."/>
            <person name="Wu H."/>
            <person name="Li Z."/>
            <person name="Zhang Y."/>
            <person name="Yin Y."/>
            <person name="Song W."/>
            <person name="Jiang J."/>
            <person name="Jackson S.A."/>
            <person name="Wing R.A."/>
            <person name="Wang J."/>
            <person name="Chen M."/>
        </authorList>
    </citation>
    <scope>NUCLEOTIDE SEQUENCE [LARGE SCALE GENOMIC DNA]</scope>
    <source>
        <strain evidence="2">cv. IRGC 101232</strain>
    </source>
</reference>
<keyword evidence="3" id="KW-1185">Reference proteome</keyword>
<sequence>AHRLPAGVGFLGAADLAVHTGEAGRHGLFPTGAVLVRDVGVVAAVQQPPQPHLLREHHVHPLPARLATRDPPCPSYTAKNLLLPLLLILFRIATPLHRRLRGGQERGRDVDSVLHLPPAPDPDPRHRPVRDARR</sequence>
<organism evidence="2">
    <name type="scientific">Oryza brachyantha</name>
    <name type="common">malo sina</name>
    <dbReference type="NCBI Taxonomy" id="4533"/>
    <lineage>
        <taxon>Eukaryota</taxon>
        <taxon>Viridiplantae</taxon>
        <taxon>Streptophyta</taxon>
        <taxon>Embryophyta</taxon>
        <taxon>Tracheophyta</taxon>
        <taxon>Spermatophyta</taxon>
        <taxon>Magnoliopsida</taxon>
        <taxon>Liliopsida</taxon>
        <taxon>Poales</taxon>
        <taxon>Poaceae</taxon>
        <taxon>BOP clade</taxon>
        <taxon>Oryzoideae</taxon>
        <taxon>Oryzeae</taxon>
        <taxon>Oryzinae</taxon>
        <taxon>Oryza</taxon>
    </lineage>
</organism>
<feature type="compositionally biased region" description="Basic and acidic residues" evidence="1">
    <location>
        <begin position="102"/>
        <end position="112"/>
    </location>
</feature>
<evidence type="ECO:0000256" key="1">
    <source>
        <dbReference type="SAM" id="MobiDB-lite"/>
    </source>
</evidence>
<protein>
    <submittedName>
        <fullName evidence="2">Uncharacterized protein</fullName>
    </submittedName>
</protein>
<dbReference type="EnsemblPlants" id="OB01G34310.1">
    <property type="protein sequence ID" value="OB01G34310.1"/>
    <property type="gene ID" value="OB01G34310"/>
</dbReference>
<feature type="region of interest" description="Disordered" evidence="1">
    <location>
        <begin position="100"/>
        <end position="134"/>
    </location>
</feature>
<evidence type="ECO:0000313" key="2">
    <source>
        <dbReference type="EnsemblPlants" id="OB01G34310.1"/>
    </source>
</evidence>
<proteinExistence type="predicted"/>
<name>J3L2H5_ORYBR</name>
<feature type="compositionally biased region" description="Basic and acidic residues" evidence="1">
    <location>
        <begin position="122"/>
        <end position="134"/>
    </location>
</feature>
<dbReference type="HOGENOM" id="CLU_1901630_0_0_1"/>
<dbReference type="Proteomes" id="UP000006038">
    <property type="component" value="Chromosome 1"/>
</dbReference>